<dbReference type="AlphaFoldDB" id="A0A7X3C221"/>
<keyword evidence="12" id="KW-1185">Reference proteome</keyword>
<evidence type="ECO:0000256" key="1">
    <source>
        <dbReference type="ARBA" id="ARBA00004651"/>
    </source>
</evidence>
<comment type="caution">
    <text evidence="11">The sequence shown here is derived from an EMBL/GenBank/DDBJ whole genome shotgun (WGS) entry which is preliminary data.</text>
</comment>
<feature type="transmembrane region" description="Helical" evidence="10">
    <location>
        <begin position="78"/>
        <end position="95"/>
    </location>
</feature>
<feature type="compositionally biased region" description="Acidic residues" evidence="9">
    <location>
        <begin position="233"/>
        <end position="247"/>
    </location>
</feature>
<reference evidence="11 12" key="1">
    <citation type="submission" date="2019-11" db="EMBL/GenBank/DDBJ databases">
        <title>Lactobacillus sp. nov. CRM56-3, isolated from fermented tea leaves.</title>
        <authorList>
            <person name="Phuengjayaem S."/>
            <person name="Tanasupawat S."/>
        </authorList>
    </citation>
    <scope>NUCLEOTIDE SEQUENCE [LARGE SCALE GENOMIC DNA]</scope>
    <source>
        <strain evidence="11 12">CRM56-3</strain>
    </source>
</reference>
<dbReference type="PROSITE" id="PS51106">
    <property type="entry name" value="PTS_EIIC_TYPE_4"/>
    <property type="match status" value="1"/>
</dbReference>
<dbReference type="NCBIfam" id="NF011647">
    <property type="entry name" value="PRK15065.1"/>
    <property type="match status" value="1"/>
</dbReference>
<feature type="region of interest" description="Disordered" evidence="9">
    <location>
        <begin position="226"/>
        <end position="247"/>
    </location>
</feature>
<keyword evidence="3" id="KW-1003">Cell membrane</keyword>
<dbReference type="InterPro" id="IPR004700">
    <property type="entry name" value="PTS_IIC_man"/>
</dbReference>
<keyword evidence="5" id="KW-0598">Phosphotransferase system</keyword>
<dbReference type="PANTHER" id="PTHR32502:SF4">
    <property type="entry name" value="PTS SYSTEM MANNOSE-SPECIFIC EIIC COMPONENT"/>
    <property type="match status" value="1"/>
</dbReference>
<feature type="transmembrane region" description="Helical" evidence="10">
    <location>
        <begin position="12"/>
        <end position="35"/>
    </location>
</feature>
<evidence type="ECO:0000256" key="8">
    <source>
        <dbReference type="ARBA" id="ARBA00023136"/>
    </source>
</evidence>
<comment type="subcellular location">
    <subcellularLocation>
        <location evidence="1">Cell membrane</location>
        <topology evidence="1">Multi-pass membrane protein</topology>
    </subcellularLocation>
</comment>
<feature type="transmembrane region" description="Helical" evidence="10">
    <location>
        <begin position="154"/>
        <end position="178"/>
    </location>
</feature>
<evidence type="ECO:0000313" key="11">
    <source>
        <dbReference type="EMBL" id="MTV82365.1"/>
    </source>
</evidence>
<name>A0A7X3C221_9LACO</name>
<evidence type="ECO:0000256" key="7">
    <source>
        <dbReference type="ARBA" id="ARBA00022989"/>
    </source>
</evidence>
<evidence type="ECO:0000256" key="9">
    <source>
        <dbReference type="SAM" id="MobiDB-lite"/>
    </source>
</evidence>
<keyword evidence="4" id="KW-0762">Sugar transport</keyword>
<feature type="transmembrane region" description="Helical" evidence="10">
    <location>
        <begin position="47"/>
        <end position="66"/>
    </location>
</feature>
<dbReference type="GO" id="GO:0005886">
    <property type="term" value="C:plasma membrane"/>
    <property type="evidence" value="ECO:0007669"/>
    <property type="project" value="UniProtKB-SubCell"/>
</dbReference>
<sequence length="247" mass="25957">MDGILDEWEFQQPLVACTLVGLMMGDLTAGIVFGGSLQMITIGWMNIGASVAPDTALASVVAAIWVCGPVQLSVPEGLAIAVPLALLGQGFTMVLRRVVTRLVKVAENGVENGHLSRVTQMHLASLLLQGLRVMIPTGLFLLIPAAWVTSAFNALPVVLTMGLAIAGGFIAVVGYAIVINMMATKQLWPFFALGVALAAVKALNMVALGIIGLALAIIYVQLSNRQQPPSAGGDDDLDDLDRELEDL</sequence>
<evidence type="ECO:0000256" key="3">
    <source>
        <dbReference type="ARBA" id="ARBA00022475"/>
    </source>
</evidence>
<keyword evidence="6 10" id="KW-0812">Transmembrane</keyword>
<evidence type="ECO:0000256" key="5">
    <source>
        <dbReference type="ARBA" id="ARBA00022683"/>
    </source>
</evidence>
<dbReference type="Proteomes" id="UP000466388">
    <property type="component" value="Unassembled WGS sequence"/>
</dbReference>
<dbReference type="GO" id="GO:0009401">
    <property type="term" value="P:phosphoenolpyruvate-dependent sugar phosphotransferase system"/>
    <property type="evidence" value="ECO:0007669"/>
    <property type="project" value="UniProtKB-KW"/>
</dbReference>
<feature type="transmembrane region" description="Helical" evidence="10">
    <location>
        <begin position="126"/>
        <end position="148"/>
    </location>
</feature>
<evidence type="ECO:0000256" key="2">
    <source>
        <dbReference type="ARBA" id="ARBA00022448"/>
    </source>
</evidence>
<protein>
    <submittedName>
        <fullName evidence="11">Mannose/fructose/sorbose family PTS transporter subunit IIC</fullName>
    </submittedName>
</protein>
<proteinExistence type="predicted"/>
<accession>A0A7X3C221</accession>
<organism evidence="11 12">
    <name type="scientific">Secundilactobacillus folii</name>
    <dbReference type="NCBI Taxonomy" id="2678357"/>
    <lineage>
        <taxon>Bacteria</taxon>
        <taxon>Bacillati</taxon>
        <taxon>Bacillota</taxon>
        <taxon>Bacilli</taxon>
        <taxon>Lactobacillales</taxon>
        <taxon>Lactobacillaceae</taxon>
        <taxon>Secundilactobacillus</taxon>
    </lineage>
</organism>
<dbReference type="Pfam" id="PF03609">
    <property type="entry name" value="EII-Sor"/>
    <property type="match status" value="1"/>
</dbReference>
<gene>
    <name evidence="11" type="ORF">GM612_06825</name>
</gene>
<dbReference type="EMBL" id="WNJO01000007">
    <property type="protein sequence ID" value="MTV82365.1"/>
    <property type="molecule type" value="Genomic_DNA"/>
</dbReference>
<evidence type="ECO:0000256" key="10">
    <source>
        <dbReference type="SAM" id="Phobius"/>
    </source>
</evidence>
<dbReference type="InterPro" id="IPR050303">
    <property type="entry name" value="GatZ_KbaZ_carbometab"/>
</dbReference>
<evidence type="ECO:0000256" key="6">
    <source>
        <dbReference type="ARBA" id="ARBA00022692"/>
    </source>
</evidence>
<evidence type="ECO:0000256" key="4">
    <source>
        <dbReference type="ARBA" id="ARBA00022597"/>
    </source>
</evidence>
<feature type="transmembrane region" description="Helical" evidence="10">
    <location>
        <begin position="190"/>
        <end position="220"/>
    </location>
</feature>
<keyword evidence="7 10" id="KW-1133">Transmembrane helix</keyword>
<dbReference type="PANTHER" id="PTHR32502">
    <property type="entry name" value="N-ACETYLGALACTOSAMINE PERMEASE II COMPONENT-RELATED"/>
    <property type="match status" value="1"/>
</dbReference>
<evidence type="ECO:0000313" key="12">
    <source>
        <dbReference type="Proteomes" id="UP000466388"/>
    </source>
</evidence>
<keyword evidence="8 10" id="KW-0472">Membrane</keyword>
<keyword evidence="2" id="KW-0813">Transport</keyword>